<dbReference type="GO" id="GO:0035925">
    <property type="term" value="F:mRNA 3'-UTR AU-rich region binding"/>
    <property type="evidence" value="ECO:0007669"/>
    <property type="project" value="TreeGrafter"/>
</dbReference>
<dbReference type="Gene3D" id="3.30.230.70">
    <property type="entry name" value="GHMP Kinase, N-terminal domain"/>
    <property type="match status" value="1"/>
</dbReference>
<dbReference type="VEuPathDB" id="FungiDB:DIURU_003236"/>
<dbReference type="InterPro" id="IPR020568">
    <property type="entry name" value="Ribosomal_Su5_D2-typ_SF"/>
</dbReference>
<feature type="domain" description="Exoribonuclease phosphorolytic" evidence="10">
    <location>
        <begin position="52"/>
        <end position="212"/>
    </location>
</feature>
<dbReference type="GO" id="GO:0034475">
    <property type="term" value="P:U4 snRNA 3'-end processing"/>
    <property type="evidence" value="ECO:0007669"/>
    <property type="project" value="TreeGrafter"/>
</dbReference>
<dbReference type="AlphaFoldDB" id="A0A642UM45"/>
<evidence type="ECO:0000256" key="7">
    <source>
        <dbReference type="ARBA" id="ARBA00022884"/>
    </source>
</evidence>
<dbReference type="GO" id="GO:0016075">
    <property type="term" value="P:rRNA catabolic process"/>
    <property type="evidence" value="ECO:0007669"/>
    <property type="project" value="TreeGrafter"/>
</dbReference>
<dbReference type="Pfam" id="PF01138">
    <property type="entry name" value="RNase_PH"/>
    <property type="match status" value="1"/>
</dbReference>
<dbReference type="PANTHER" id="PTHR11097:SF9">
    <property type="entry name" value="EXOSOME COMPLEX COMPONENT RRP43"/>
    <property type="match status" value="1"/>
</dbReference>
<evidence type="ECO:0000256" key="9">
    <source>
        <dbReference type="ARBA" id="ARBA00030617"/>
    </source>
</evidence>
<evidence type="ECO:0000313" key="11">
    <source>
        <dbReference type="EMBL" id="KAA8901527.1"/>
    </source>
</evidence>
<keyword evidence="8" id="KW-0539">Nucleus</keyword>
<keyword evidence="7" id="KW-0694">RNA-binding</keyword>
<evidence type="ECO:0000259" key="10">
    <source>
        <dbReference type="Pfam" id="PF01138"/>
    </source>
</evidence>
<dbReference type="OrthoDB" id="45882at2759"/>
<evidence type="ECO:0000313" key="12">
    <source>
        <dbReference type="Proteomes" id="UP000449547"/>
    </source>
</evidence>
<dbReference type="RefSeq" id="XP_034012008.1">
    <property type="nucleotide sequence ID" value="XM_034155976.1"/>
</dbReference>
<dbReference type="GeneID" id="54781887"/>
<dbReference type="GO" id="GO:0000176">
    <property type="term" value="C:nuclear exosome (RNase complex)"/>
    <property type="evidence" value="ECO:0007669"/>
    <property type="project" value="TreeGrafter"/>
</dbReference>
<dbReference type="GO" id="GO:0000467">
    <property type="term" value="P:exonucleolytic trimming to generate mature 3'-end of 5.8S rRNA from tricistronic rRNA transcript (SSU-rRNA, 5.8S rRNA, LSU-rRNA)"/>
    <property type="evidence" value="ECO:0007669"/>
    <property type="project" value="TreeGrafter"/>
</dbReference>
<dbReference type="InterPro" id="IPR050590">
    <property type="entry name" value="Exosome_comp_Rrp42_subfam"/>
</dbReference>
<evidence type="ECO:0000256" key="2">
    <source>
        <dbReference type="ARBA" id="ARBA00004604"/>
    </source>
</evidence>
<dbReference type="InterPro" id="IPR027408">
    <property type="entry name" value="PNPase/RNase_PH_dom_sf"/>
</dbReference>
<evidence type="ECO:0000256" key="6">
    <source>
        <dbReference type="ARBA" id="ARBA00022835"/>
    </source>
</evidence>
<keyword evidence="12" id="KW-1185">Reference proteome</keyword>
<sequence>MSSLPQIEFTPEVLARIAPDVFLQRHLDLGYRPNLRKFDEFAPLAVTTGDLTDLAHRVVGSSSVKSGSTTVITTISVSLCEVDGTETGEFAPVYPVVEVLRGRSGAPTDEEMVLSQALYEHLYHAHVVSRSSLLVEHLGLAVNDAADPEKPPQIYYPDLNPDEYQLLSQHPKRYTYVLHAYVKVFSKQTTTSSVYDLCYLSILRALQSTKLPRVYVSEAASVTRVVRHRMTTKRGVVSSAAGVLNLDTNQELLVPLPVQDGGVSANFGVVIHKEEPVLLCDLCGEAEEASVTSRISVTSNPEGRLKRVSIIAGDCAIPLPKLKQAIELATTRAKVVSQL</sequence>
<dbReference type="GO" id="GO:0000177">
    <property type="term" value="C:cytoplasmic exosome (RNase complex)"/>
    <property type="evidence" value="ECO:0007669"/>
    <property type="project" value="UniProtKB-ARBA"/>
</dbReference>
<dbReference type="OMA" id="FDLCYLS"/>
<comment type="similarity">
    <text evidence="3">Belongs to the RNase PH family.</text>
</comment>
<dbReference type="GO" id="GO:0005730">
    <property type="term" value="C:nucleolus"/>
    <property type="evidence" value="ECO:0007669"/>
    <property type="project" value="UniProtKB-SubCell"/>
</dbReference>
<dbReference type="GO" id="GO:0071035">
    <property type="term" value="P:nuclear polyadenylation-dependent rRNA catabolic process"/>
    <property type="evidence" value="ECO:0007669"/>
    <property type="project" value="TreeGrafter"/>
</dbReference>
<name>A0A642UM45_DIURU</name>
<accession>A0A642UM45</accession>
<evidence type="ECO:0000256" key="4">
    <source>
        <dbReference type="ARBA" id="ARBA00022490"/>
    </source>
</evidence>
<dbReference type="GO" id="GO:0071028">
    <property type="term" value="P:nuclear mRNA surveillance"/>
    <property type="evidence" value="ECO:0007669"/>
    <property type="project" value="TreeGrafter"/>
</dbReference>
<dbReference type="Proteomes" id="UP000449547">
    <property type="component" value="Unassembled WGS sequence"/>
</dbReference>
<proteinExistence type="inferred from homology"/>
<organism evidence="11 12">
    <name type="scientific">Diutina rugosa</name>
    <name type="common">Yeast</name>
    <name type="synonym">Candida rugosa</name>
    <dbReference type="NCBI Taxonomy" id="5481"/>
    <lineage>
        <taxon>Eukaryota</taxon>
        <taxon>Fungi</taxon>
        <taxon>Dikarya</taxon>
        <taxon>Ascomycota</taxon>
        <taxon>Saccharomycotina</taxon>
        <taxon>Pichiomycetes</taxon>
        <taxon>Debaryomycetaceae</taxon>
        <taxon>Diutina</taxon>
    </lineage>
</organism>
<dbReference type="GO" id="GO:0034473">
    <property type="term" value="P:U1 snRNA 3'-end processing"/>
    <property type="evidence" value="ECO:0007669"/>
    <property type="project" value="TreeGrafter"/>
</dbReference>
<comment type="caution">
    <text evidence="11">The sequence shown here is derived from an EMBL/GenBank/DDBJ whole genome shotgun (WGS) entry which is preliminary data.</text>
</comment>
<keyword evidence="4" id="KW-0963">Cytoplasm</keyword>
<keyword evidence="5" id="KW-0698">rRNA processing</keyword>
<dbReference type="EMBL" id="SWFT01000102">
    <property type="protein sequence ID" value="KAA8901527.1"/>
    <property type="molecule type" value="Genomic_DNA"/>
</dbReference>
<dbReference type="GO" id="GO:0034476">
    <property type="term" value="P:U5 snRNA 3'-end processing"/>
    <property type="evidence" value="ECO:0007669"/>
    <property type="project" value="TreeGrafter"/>
</dbReference>
<dbReference type="InterPro" id="IPR001247">
    <property type="entry name" value="ExoRNase_PH_dom1"/>
</dbReference>
<dbReference type="PANTHER" id="PTHR11097">
    <property type="entry name" value="EXOSOME COMPLEX EXONUCLEASE RIBOSOMAL RNA PROCESSING PROTEIN"/>
    <property type="match status" value="1"/>
</dbReference>
<dbReference type="GO" id="GO:0071038">
    <property type="term" value="P:TRAMP-dependent tRNA surveillance pathway"/>
    <property type="evidence" value="ECO:0007669"/>
    <property type="project" value="TreeGrafter"/>
</dbReference>
<keyword evidence="6" id="KW-0271">Exosome</keyword>
<reference evidence="11 12" key="1">
    <citation type="submission" date="2019-07" db="EMBL/GenBank/DDBJ databases">
        <title>Genome assembly of two rare yeast pathogens: Diutina rugosa and Trichomonascus ciferrii.</title>
        <authorList>
            <person name="Mixao V."/>
            <person name="Saus E."/>
            <person name="Hansen A."/>
            <person name="Lass-Flor C."/>
            <person name="Gabaldon T."/>
        </authorList>
    </citation>
    <scope>NUCLEOTIDE SEQUENCE [LARGE SCALE GENOMIC DNA]</scope>
    <source>
        <strain evidence="11 12">CBS 613</strain>
    </source>
</reference>
<evidence type="ECO:0000256" key="3">
    <source>
        <dbReference type="ARBA" id="ARBA00006678"/>
    </source>
</evidence>
<evidence type="ECO:0000256" key="8">
    <source>
        <dbReference type="ARBA" id="ARBA00023242"/>
    </source>
</evidence>
<dbReference type="SUPFAM" id="SSF54211">
    <property type="entry name" value="Ribosomal protein S5 domain 2-like"/>
    <property type="match status" value="1"/>
</dbReference>
<evidence type="ECO:0000256" key="1">
    <source>
        <dbReference type="ARBA" id="ARBA00004496"/>
    </source>
</evidence>
<evidence type="ECO:0000256" key="5">
    <source>
        <dbReference type="ARBA" id="ARBA00022552"/>
    </source>
</evidence>
<comment type="subcellular location">
    <subcellularLocation>
        <location evidence="1">Cytoplasm</location>
    </subcellularLocation>
    <subcellularLocation>
        <location evidence="2">Nucleus</location>
        <location evidence="2">Nucleolus</location>
    </subcellularLocation>
</comment>
<protein>
    <recommendedName>
        <fullName evidence="9">Ribosomal RNA-processing protein 43</fullName>
    </recommendedName>
</protein>
<gene>
    <name evidence="11" type="ORF">DIURU_003236</name>
</gene>